<sequence length="280" mass="32117">MPRRKLKLRRLPKGDLSPNDDSKIMRRVVNDPAAAAEQAREKYAAGEDNWRQEKYEVLAVVYALGQYLKYHSTAWRRFIKIPFFADRKRPLRPIKDQPQAMRHAAYWVLNASNEAKRDRAAAYVRGLQVLARRGVRADDVVGEIIKAGGIEALVDAAKTDPSRPQNYRPPEEPEEEDYWKVVDDPDLHKPEEEPEEAARRSAPTQAKRKHNDCLIKAFERGSDPEGRATVEFEVSAKRKDRLFAMVDGQTATVRIICRGKTDDGWVRFGIEKLKREKLVG</sequence>
<dbReference type="AlphaFoldDB" id="H1KJN2"/>
<evidence type="ECO:0000256" key="1">
    <source>
        <dbReference type="SAM" id="MobiDB-lite"/>
    </source>
</evidence>
<gene>
    <name evidence="2" type="ORF">MetexDRAFT_2844</name>
</gene>
<feature type="region of interest" description="Disordered" evidence="1">
    <location>
        <begin position="156"/>
        <end position="209"/>
    </location>
</feature>
<dbReference type="Proteomes" id="UP000004382">
    <property type="component" value="Unassembled WGS sequence"/>
</dbReference>
<name>H1KJN2_METEX</name>
<dbReference type="RefSeq" id="WP_003600562.1">
    <property type="nucleotide sequence ID" value="NZ_AGJK01000069.1"/>
</dbReference>
<accession>H1KJN2</accession>
<comment type="caution">
    <text evidence="2">The sequence shown here is derived from an EMBL/GenBank/DDBJ whole genome shotgun (WGS) entry which is preliminary data.</text>
</comment>
<evidence type="ECO:0000313" key="3">
    <source>
        <dbReference type="Proteomes" id="UP000004382"/>
    </source>
</evidence>
<reference evidence="2 3" key="1">
    <citation type="submission" date="2011-09" db="EMBL/GenBank/DDBJ databases">
        <title>The draft genome of Methylobacterium extorquens DSM 13060.</title>
        <authorList>
            <consortium name="US DOE Joint Genome Institute (JGI-PGF)"/>
            <person name="Lucas S."/>
            <person name="Han J."/>
            <person name="Lapidus A."/>
            <person name="Cheng J.-F."/>
            <person name="Goodwin L."/>
            <person name="Pitluck S."/>
            <person name="Peters L."/>
            <person name="Land M.L."/>
            <person name="Hauser L."/>
            <person name="Koskimaki J."/>
            <person name="Halonen O."/>
            <person name="Pirttila A."/>
            <person name="Frank C."/>
            <person name="Woyke T.J."/>
        </authorList>
    </citation>
    <scope>NUCLEOTIDE SEQUENCE [LARGE SCALE GENOMIC DNA]</scope>
    <source>
        <strain evidence="2 3">DSM 13060</strain>
    </source>
</reference>
<protein>
    <submittedName>
        <fullName evidence="2">Uncharacterized protein</fullName>
    </submittedName>
</protein>
<dbReference type="EMBL" id="AGJK01000069">
    <property type="protein sequence ID" value="EHP92277.1"/>
    <property type="molecule type" value="Genomic_DNA"/>
</dbReference>
<feature type="compositionally biased region" description="Basic and acidic residues" evidence="1">
    <location>
        <begin position="178"/>
        <end position="199"/>
    </location>
</feature>
<evidence type="ECO:0000313" key="2">
    <source>
        <dbReference type="EMBL" id="EHP92277.1"/>
    </source>
</evidence>
<dbReference type="PATRIC" id="fig|882800.3.peg.2798"/>
<proteinExistence type="predicted"/>
<organism evidence="2 3">
    <name type="scientific">Methylorubrum extorquens DSM 13060</name>
    <dbReference type="NCBI Taxonomy" id="882800"/>
    <lineage>
        <taxon>Bacteria</taxon>
        <taxon>Pseudomonadati</taxon>
        <taxon>Pseudomonadota</taxon>
        <taxon>Alphaproteobacteria</taxon>
        <taxon>Hyphomicrobiales</taxon>
        <taxon>Methylobacteriaceae</taxon>
        <taxon>Methylorubrum</taxon>
    </lineage>
</organism>